<accession>A0AAJ0HKA3</accession>
<dbReference type="PANTHER" id="PTHR10622:SF10">
    <property type="entry name" value="HET DOMAIN-CONTAINING PROTEIN"/>
    <property type="match status" value="1"/>
</dbReference>
<dbReference type="InterPro" id="IPR010730">
    <property type="entry name" value="HET"/>
</dbReference>
<gene>
    <name evidence="2" type="ORF">B0T25DRAFT_536667</name>
</gene>
<reference evidence="2" key="1">
    <citation type="journal article" date="2023" name="Mol. Phylogenet. Evol.">
        <title>Genome-scale phylogeny and comparative genomics of the fungal order Sordariales.</title>
        <authorList>
            <person name="Hensen N."/>
            <person name="Bonometti L."/>
            <person name="Westerberg I."/>
            <person name="Brannstrom I.O."/>
            <person name="Guillou S."/>
            <person name="Cros-Aarteil S."/>
            <person name="Calhoun S."/>
            <person name="Haridas S."/>
            <person name="Kuo A."/>
            <person name="Mondo S."/>
            <person name="Pangilinan J."/>
            <person name="Riley R."/>
            <person name="LaButti K."/>
            <person name="Andreopoulos B."/>
            <person name="Lipzen A."/>
            <person name="Chen C."/>
            <person name="Yan M."/>
            <person name="Daum C."/>
            <person name="Ng V."/>
            <person name="Clum A."/>
            <person name="Steindorff A."/>
            <person name="Ohm R.A."/>
            <person name="Martin F."/>
            <person name="Silar P."/>
            <person name="Natvig D.O."/>
            <person name="Lalanne C."/>
            <person name="Gautier V."/>
            <person name="Ament-Velasquez S.L."/>
            <person name="Kruys A."/>
            <person name="Hutchinson M.I."/>
            <person name="Powell A.J."/>
            <person name="Barry K."/>
            <person name="Miller A.N."/>
            <person name="Grigoriev I.V."/>
            <person name="Debuchy R."/>
            <person name="Gladieux P."/>
            <person name="Hiltunen Thoren M."/>
            <person name="Johannesson H."/>
        </authorList>
    </citation>
    <scope>NUCLEOTIDE SEQUENCE</scope>
    <source>
        <strain evidence="2">CBS 955.72</strain>
    </source>
</reference>
<dbReference type="PANTHER" id="PTHR10622">
    <property type="entry name" value="HET DOMAIN-CONTAINING PROTEIN"/>
    <property type="match status" value="1"/>
</dbReference>
<keyword evidence="3" id="KW-1185">Reference proteome</keyword>
<evidence type="ECO:0000259" key="1">
    <source>
        <dbReference type="Pfam" id="PF06985"/>
    </source>
</evidence>
<feature type="domain" description="Heterokaryon incompatibility" evidence="1">
    <location>
        <begin position="5"/>
        <end position="68"/>
    </location>
</feature>
<proteinExistence type="predicted"/>
<name>A0AAJ0HKA3_9PEZI</name>
<evidence type="ECO:0000313" key="2">
    <source>
        <dbReference type="EMBL" id="KAK3356390.1"/>
    </source>
</evidence>
<evidence type="ECO:0000313" key="3">
    <source>
        <dbReference type="Proteomes" id="UP001275084"/>
    </source>
</evidence>
<sequence length="72" mass="8261">MFKWYRNAGICYAYLEDVADIPAPASSPATTTQEETDMDNIMPLDPDPHFTSKFSSSRWFTRGWTLQELLTP</sequence>
<organism evidence="2 3">
    <name type="scientific">Lasiosphaeria hispida</name>
    <dbReference type="NCBI Taxonomy" id="260671"/>
    <lineage>
        <taxon>Eukaryota</taxon>
        <taxon>Fungi</taxon>
        <taxon>Dikarya</taxon>
        <taxon>Ascomycota</taxon>
        <taxon>Pezizomycotina</taxon>
        <taxon>Sordariomycetes</taxon>
        <taxon>Sordariomycetidae</taxon>
        <taxon>Sordariales</taxon>
        <taxon>Lasiosphaeriaceae</taxon>
        <taxon>Lasiosphaeria</taxon>
    </lineage>
</organism>
<dbReference type="Pfam" id="PF06985">
    <property type="entry name" value="HET"/>
    <property type="match status" value="1"/>
</dbReference>
<comment type="caution">
    <text evidence="2">The sequence shown here is derived from an EMBL/GenBank/DDBJ whole genome shotgun (WGS) entry which is preliminary data.</text>
</comment>
<dbReference type="Proteomes" id="UP001275084">
    <property type="component" value="Unassembled WGS sequence"/>
</dbReference>
<dbReference type="EMBL" id="JAUIQD010000003">
    <property type="protein sequence ID" value="KAK3356390.1"/>
    <property type="molecule type" value="Genomic_DNA"/>
</dbReference>
<protein>
    <recommendedName>
        <fullName evidence="1">Heterokaryon incompatibility domain-containing protein</fullName>
    </recommendedName>
</protein>
<dbReference type="AlphaFoldDB" id="A0AAJ0HKA3"/>
<reference evidence="2" key="2">
    <citation type="submission" date="2023-06" db="EMBL/GenBank/DDBJ databases">
        <authorList>
            <consortium name="Lawrence Berkeley National Laboratory"/>
            <person name="Haridas S."/>
            <person name="Hensen N."/>
            <person name="Bonometti L."/>
            <person name="Westerberg I."/>
            <person name="Brannstrom I.O."/>
            <person name="Guillou S."/>
            <person name="Cros-Aarteil S."/>
            <person name="Calhoun S."/>
            <person name="Kuo A."/>
            <person name="Mondo S."/>
            <person name="Pangilinan J."/>
            <person name="Riley R."/>
            <person name="Labutti K."/>
            <person name="Andreopoulos B."/>
            <person name="Lipzen A."/>
            <person name="Chen C."/>
            <person name="Yanf M."/>
            <person name="Daum C."/>
            <person name="Ng V."/>
            <person name="Clum A."/>
            <person name="Steindorff A."/>
            <person name="Ohm R."/>
            <person name="Martin F."/>
            <person name="Silar P."/>
            <person name="Natvig D."/>
            <person name="Lalanne C."/>
            <person name="Gautier V."/>
            <person name="Ament-Velasquez S.L."/>
            <person name="Kruys A."/>
            <person name="Hutchinson M.I."/>
            <person name="Powell A.J."/>
            <person name="Barry K."/>
            <person name="Miller A.N."/>
            <person name="Grigoriev I.V."/>
            <person name="Debuchy R."/>
            <person name="Gladieux P."/>
            <person name="Thoren M.H."/>
            <person name="Johannesson H."/>
        </authorList>
    </citation>
    <scope>NUCLEOTIDE SEQUENCE</scope>
    <source>
        <strain evidence="2">CBS 955.72</strain>
    </source>
</reference>